<comment type="caution">
    <text evidence="3">The sequence shown here is derived from an EMBL/GenBank/DDBJ whole genome shotgun (WGS) entry which is preliminary data.</text>
</comment>
<feature type="signal peptide" evidence="1">
    <location>
        <begin position="1"/>
        <end position="21"/>
    </location>
</feature>
<name>A0ABU9ANP6_9BACT</name>
<feature type="domain" description="EF-hand" evidence="2">
    <location>
        <begin position="29"/>
        <end position="64"/>
    </location>
</feature>
<keyword evidence="4" id="KW-1185">Reference proteome</keyword>
<evidence type="ECO:0000259" key="2">
    <source>
        <dbReference type="PROSITE" id="PS50222"/>
    </source>
</evidence>
<dbReference type="PROSITE" id="PS00018">
    <property type="entry name" value="EF_HAND_1"/>
    <property type="match status" value="1"/>
</dbReference>
<dbReference type="PROSITE" id="PS50222">
    <property type="entry name" value="EF_HAND_2"/>
    <property type="match status" value="1"/>
</dbReference>
<evidence type="ECO:0000313" key="3">
    <source>
        <dbReference type="EMBL" id="MEK7949330.1"/>
    </source>
</evidence>
<dbReference type="Pfam" id="PF13202">
    <property type="entry name" value="EF-hand_5"/>
    <property type="match status" value="1"/>
</dbReference>
<dbReference type="EMBL" id="JBBUKT010000001">
    <property type="protein sequence ID" value="MEK7949330.1"/>
    <property type="molecule type" value="Genomic_DNA"/>
</dbReference>
<dbReference type="Gene3D" id="1.10.238.10">
    <property type="entry name" value="EF-hand"/>
    <property type="match status" value="1"/>
</dbReference>
<feature type="chain" id="PRO_5046002490" description="EF-hand domain-containing protein" evidence="1">
    <location>
        <begin position="22"/>
        <end position="175"/>
    </location>
</feature>
<dbReference type="InterPro" id="IPR002048">
    <property type="entry name" value="EF_hand_dom"/>
</dbReference>
<dbReference type="Proteomes" id="UP001371305">
    <property type="component" value="Unassembled WGS sequence"/>
</dbReference>
<dbReference type="InterPro" id="IPR018247">
    <property type="entry name" value="EF_Hand_1_Ca_BS"/>
</dbReference>
<protein>
    <recommendedName>
        <fullName evidence="2">EF-hand domain-containing protein</fullName>
    </recommendedName>
</protein>
<dbReference type="InterPro" id="IPR011992">
    <property type="entry name" value="EF-hand-dom_pair"/>
</dbReference>
<evidence type="ECO:0000256" key="1">
    <source>
        <dbReference type="SAM" id="SignalP"/>
    </source>
</evidence>
<sequence length="175" mass="19227">MKSTPIILGLVFAAFSTGAQAGERKISAAKIQVFTKLFNEANTDGNNYLDFEEFSNSYGASPRPVITEFRFDEMSRFIKSGISTRGIIILPPTERGIFLDDFIEASGGRAIKPNKTQIFFEADDNESGGLDIEEFAATRVYPPSNPASTVKAFEKIDKNDDGIISPSEWGIDIKV</sequence>
<dbReference type="RefSeq" id="WP_341402748.1">
    <property type="nucleotide sequence ID" value="NZ_JBBUKT010000001.1"/>
</dbReference>
<organism evidence="3 4">
    <name type="scientific">Luteolibacter soli</name>
    <dbReference type="NCBI Taxonomy" id="3135280"/>
    <lineage>
        <taxon>Bacteria</taxon>
        <taxon>Pseudomonadati</taxon>
        <taxon>Verrucomicrobiota</taxon>
        <taxon>Verrucomicrobiia</taxon>
        <taxon>Verrucomicrobiales</taxon>
        <taxon>Verrucomicrobiaceae</taxon>
        <taxon>Luteolibacter</taxon>
    </lineage>
</organism>
<dbReference type="SUPFAM" id="SSF47473">
    <property type="entry name" value="EF-hand"/>
    <property type="match status" value="1"/>
</dbReference>
<proteinExistence type="predicted"/>
<reference evidence="3 4" key="1">
    <citation type="submission" date="2024-04" db="EMBL/GenBank/DDBJ databases">
        <title>Luteolibacter sp. isolated from soil.</title>
        <authorList>
            <person name="An J."/>
        </authorList>
    </citation>
    <scope>NUCLEOTIDE SEQUENCE [LARGE SCALE GENOMIC DNA]</scope>
    <source>
        <strain evidence="3 4">Y139</strain>
    </source>
</reference>
<keyword evidence="1" id="KW-0732">Signal</keyword>
<gene>
    <name evidence="3" type="ORF">WKV53_02415</name>
</gene>
<evidence type="ECO:0000313" key="4">
    <source>
        <dbReference type="Proteomes" id="UP001371305"/>
    </source>
</evidence>
<accession>A0ABU9ANP6</accession>